<dbReference type="Pfam" id="PF00990">
    <property type="entry name" value="GGDEF"/>
    <property type="match status" value="1"/>
</dbReference>
<dbReference type="InterPro" id="IPR001633">
    <property type="entry name" value="EAL_dom"/>
</dbReference>
<dbReference type="InterPro" id="IPR000160">
    <property type="entry name" value="GGDEF_dom"/>
</dbReference>
<dbReference type="Pfam" id="PF00563">
    <property type="entry name" value="EAL"/>
    <property type="match status" value="1"/>
</dbReference>
<evidence type="ECO:0000259" key="2">
    <source>
        <dbReference type="PROSITE" id="PS50883"/>
    </source>
</evidence>
<dbReference type="SMART" id="SM00267">
    <property type="entry name" value="GGDEF"/>
    <property type="match status" value="1"/>
</dbReference>
<dbReference type="InterPro" id="IPR029787">
    <property type="entry name" value="Nucleotide_cyclase"/>
</dbReference>
<proteinExistence type="predicted"/>
<feature type="region of interest" description="Disordered" evidence="1">
    <location>
        <begin position="608"/>
        <end position="654"/>
    </location>
</feature>
<feature type="compositionally biased region" description="Polar residues" evidence="1">
    <location>
        <begin position="17"/>
        <end position="30"/>
    </location>
</feature>
<protein>
    <submittedName>
        <fullName evidence="4">Diguanylate cyclase/phosphodiesterase (GGDEF &amp; EAL domains) with PAS/PAC sensor(S)</fullName>
    </submittedName>
</protein>
<dbReference type="PANTHER" id="PTHR33121:SF79">
    <property type="entry name" value="CYCLIC DI-GMP PHOSPHODIESTERASE PDED-RELATED"/>
    <property type="match status" value="1"/>
</dbReference>
<dbReference type="InterPro" id="IPR050706">
    <property type="entry name" value="Cyclic-di-GMP_PDE-like"/>
</dbReference>
<dbReference type="SMART" id="SM00052">
    <property type="entry name" value="EAL"/>
    <property type="match status" value="1"/>
</dbReference>
<dbReference type="CDD" id="cd01949">
    <property type="entry name" value="GGDEF"/>
    <property type="match status" value="1"/>
</dbReference>
<name>A0A3B0RM87_9ZZZZ</name>
<gene>
    <name evidence="4" type="ORF">MNBD_ALPHA08-2247</name>
</gene>
<dbReference type="EMBL" id="UOEC01000103">
    <property type="protein sequence ID" value="VAV92772.1"/>
    <property type="molecule type" value="Genomic_DNA"/>
</dbReference>
<sequence>MNQSAFVAMPEQPSPSSPQKNDQELTPDSTDNTKSDYDRMTRSITAVGAATYHWSIETDEIVWHGDTGQIFNHIDPANFANGRSYASLLDPDNFTSRFETVMRTHHNDDGNGVAFSIEYSIKPFGRDQEQSIWIEDTGRWYAGPDGRPREVFGVVRQIDDRHEQDQHLQFMSNCDPLTGMLNRGRLAEALGETIELAKTEGHCSGFLIVSVSNLAIVNDAYGFDVADDVIIKVGRRLREVVRTGDVIGRCSGSKFGIILSRASKEEIVVAAERFLTIARQKVIETEMGPVWAILSIGAVILPNENEGANKTMAHAEEALTEATRLPTDAVVVYQPSPDLVSERQLNSRCAIEIVHSLKENQFTLAYQPVVNAATKEVEFYEALLRMKSEDGDLIAAGHLVPISEKLGLIRLIDQLVVNKVITTLRQFPQAKIAMNLSGVTANDPRWVGKLIETLEENRDVTERLTVEITETVVLKDIEHTVEFIKKLHTLGCKVAIDDFGAGFTSFKNLQLLNVDKVKIDGSFCQNLSNSQDNQFFVHTLIELSKKFDLEIVAEWVENEEDAALLSSWGVNYLQGRLYGMAESQSPWGDPAEDPGEVCVVPSEILIRDDDEHDQETAVPTSQLIFDGTLAAEKDDDQERRREPTAPEPDPIAQPFEVQSTSADLASNLTGDPVMQIPALEIETARRTEDRDKGTANQLDLEITKLRQAIAMINSSQAAG</sequence>
<organism evidence="4">
    <name type="scientific">hydrothermal vent metagenome</name>
    <dbReference type="NCBI Taxonomy" id="652676"/>
    <lineage>
        <taxon>unclassified sequences</taxon>
        <taxon>metagenomes</taxon>
        <taxon>ecological metagenomes</taxon>
    </lineage>
</organism>
<reference evidence="4" key="1">
    <citation type="submission" date="2018-06" db="EMBL/GenBank/DDBJ databases">
        <authorList>
            <person name="Zhirakovskaya E."/>
        </authorList>
    </citation>
    <scope>NUCLEOTIDE SEQUENCE</scope>
</reference>
<dbReference type="PANTHER" id="PTHR33121">
    <property type="entry name" value="CYCLIC DI-GMP PHOSPHODIESTERASE PDEF"/>
    <property type="match status" value="1"/>
</dbReference>
<dbReference type="AlphaFoldDB" id="A0A3B0RM87"/>
<evidence type="ECO:0000259" key="3">
    <source>
        <dbReference type="PROSITE" id="PS50887"/>
    </source>
</evidence>
<dbReference type="SUPFAM" id="SSF141868">
    <property type="entry name" value="EAL domain-like"/>
    <property type="match status" value="1"/>
</dbReference>
<feature type="domain" description="GGDEF" evidence="3">
    <location>
        <begin position="202"/>
        <end position="335"/>
    </location>
</feature>
<dbReference type="InterPro" id="IPR043128">
    <property type="entry name" value="Rev_trsase/Diguanyl_cyclase"/>
</dbReference>
<feature type="region of interest" description="Disordered" evidence="1">
    <location>
        <begin position="1"/>
        <end position="38"/>
    </location>
</feature>
<dbReference type="GO" id="GO:0071111">
    <property type="term" value="F:cyclic-guanylate-specific phosphodiesterase activity"/>
    <property type="evidence" value="ECO:0007669"/>
    <property type="project" value="InterPro"/>
</dbReference>
<dbReference type="InterPro" id="IPR035919">
    <property type="entry name" value="EAL_sf"/>
</dbReference>
<dbReference type="PROSITE" id="PS50883">
    <property type="entry name" value="EAL"/>
    <property type="match status" value="1"/>
</dbReference>
<dbReference type="SUPFAM" id="SSF55073">
    <property type="entry name" value="Nucleotide cyclase"/>
    <property type="match status" value="1"/>
</dbReference>
<feature type="domain" description="EAL" evidence="2">
    <location>
        <begin position="346"/>
        <end position="595"/>
    </location>
</feature>
<evidence type="ECO:0000313" key="4">
    <source>
        <dbReference type="EMBL" id="VAV92772.1"/>
    </source>
</evidence>
<dbReference type="NCBIfam" id="TIGR00254">
    <property type="entry name" value="GGDEF"/>
    <property type="match status" value="1"/>
</dbReference>
<dbReference type="Gene3D" id="3.30.450.20">
    <property type="entry name" value="PAS domain"/>
    <property type="match status" value="1"/>
</dbReference>
<dbReference type="Gene3D" id="3.20.20.450">
    <property type="entry name" value="EAL domain"/>
    <property type="match status" value="1"/>
</dbReference>
<evidence type="ECO:0000256" key="1">
    <source>
        <dbReference type="SAM" id="MobiDB-lite"/>
    </source>
</evidence>
<accession>A0A3B0RM87</accession>
<dbReference type="Gene3D" id="3.30.70.270">
    <property type="match status" value="1"/>
</dbReference>
<dbReference type="CDD" id="cd01948">
    <property type="entry name" value="EAL"/>
    <property type="match status" value="1"/>
</dbReference>
<dbReference type="PROSITE" id="PS50887">
    <property type="entry name" value="GGDEF"/>
    <property type="match status" value="1"/>
</dbReference>